<dbReference type="GeneID" id="59347039"/>
<protein>
    <submittedName>
        <fullName evidence="2">Uncharacterized protein</fullName>
    </submittedName>
</protein>
<reference evidence="2" key="1">
    <citation type="submission" date="2020-05" db="EMBL/GenBank/DDBJ databases">
        <title>Mycena genomes resolve the evolution of fungal bioluminescence.</title>
        <authorList>
            <person name="Tsai I.J."/>
        </authorList>
    </citation>
    <scope>NUCLEOTIDE SEQUENCE</scope>
    <source>
        <strain evidence="2">171206Taipei</strain>
    </source>
</reference>
<feature type="compositionally biased region" description="Basic and acidic residues" evidence="1">
    <location>
        <begin position="273"/>
        <end position="288"/>
    </location>
</feature>
<dbReference type="RefSeq" id="XP_037220167.1">
    <property type="nucleotide sequence ID" value="XM_037364523.1"/>
</dbReference>
<comment type="caution">
    <text evidence="2">The sequence shown here is derived from an EMBL/GenBank/DDBJ whole genome shotgun (WGS) entry which is preliminary data.</text>
</comment>
<sequence length="460" mass="52328">MLSFHRTFAASPEALSSGHPYSLDNSKKSCTIPFVEFRGIGPPSSSIGHPGDVYVDLTHTAHALYWRDRNENDPGPWRRWTSVLLDQVPLYKFLVCHPWADNPQTSDLYLWADPTGISWTSRAEICASRVMMVQKNIAATAPSQRSPDVAALVSEILVKMIDMEDRRTLPPILESSHDQGPYTTAPFASRPRSLSSSADYQSTLPHRAPRPSSPHHYPSKRRNTITNPPTQLPPLAVVVSPRLASRAKSPPLSFRPMPYEKPRPASPPPTSFSDHRPQHAISEPDQRCETPLINSRRHEPTSSPSQPPANGHATIEGVREDFAWTEMQRAQYAEAHFKRELRQKNRELSKFKKKEKDIISLSFIYQKKEQELLDALATTERRSNDELEKQREAVRDAQRHVEEAERQTQDAVRELRQLEDVLNEARKEIQRLRSYAEKMEAENGELKDEMSKSLRSSGEP</sequence>
<name>A0A8H6SNR5_9AGAR</name>
<feature type="region of interest" description="Disordered" evidence="1">
    <location>
        <begin position="438"/>
        <end position="460"/>
    </location>
</feature>
<feature type="region of interest" description="Disordered" evidence="1">
    <location>
        <begin position="171"/>
        <end position="233"/>
    </location>
</feature>
<evidence type="ECO:0000313" key="2">
    <source>
        <dbReference type="EMBL" id="KAF7302167.1"/>
    </source>
</evidence>
<evidence type="ECO:0000256" key="1">
    <source>
        <dbReference type="SAM" id="MobiDB-lite"/>
    </source>
</evidence>
<feature type="compositionally biased region" description="Polar residues" evidence="1">
    <location>
        <begin position="192"/>
        <end position="204"/>
    </location>
</feature>
<feature type="region of interest" description="Disordered" evidence="1">
    <location>
        <begin position="247"/>
        <end position="290"/>
    </location>
</feature>
<dbReference type="Proteomes" id="UP000636479">
    <property type="component" value="Unassembled WGS sequence"/>
</dbReference>
<dbReference type="EMBL" id="JACAZF010000006">
    <property type="protein sequence ID" value="KAF7302167.1"/>
    <property type="molecule type" value="Genomic_DNA"/>
</dbReference>
<organism evidence="2 3">
    <name type="scientific">Mycena indigotica</name>
    <dbReference type="NCBI Taxonomy" id="2126181"/>
    <lineage>
        <taxon>Eukaryota</taxon>
        <taxon>Fungi</taxon>
        <taxon>Dikarya</taxon>
        <taxon>Basidiomycota</taxon>
        <taxon>Agaricomycotina</taxon>
        <taxon>Agaricomycetes</taxon>
        <taxon>Agaricomycetidae</taxon>
        <taxon>Agaricales</taxon>
        <taxon>Marasmiineae</taxon>
        <taxon>Mycenaceae</taxon>
        <taxon>Mycena</taxon>
    </lineage>
</organism>
<proteinExistence type="predicted"/>
<evidence type="ECO:0000313" key="3">
    <source>
        <dbReference type="Proteomes" id="UP000636479"/>
    </source>
</evidence>
<dbReference type="OrthoDB" id="2987752at2759"/>
<keyword evidence="3" id="KW-1185">Reference proteome</keyword>
<gene>
    <name evidence="2" type="ORF">MIND_00783600</name>
</gene>
<accession>A0A8H6SNR5</accession>
<feature type="compositionally biased region" description="Basic and acidic residues" evidence="1">
    <location>
        <begin position="438"/>
        <end position="452"/>
    </location>
</feature>
<dbReference type="AlphaFoldDB" id="A0A8H6SNR5"/>